<gene>
    <name evidence="2" type="ORF">CARN3_0690</name>
</gene>
<dbReference type="GO" id="GO:0008236">
    <property type="term" value="F:serine-type peptidase activity"/>
    <property type="evidence" value="ECO:0007669"/>
    <property type="project" value="InterPro"/>
</dbReference>
<dbReference type="CDD" id="cd07562">
    <property type="entry name" value="Peptidase_S41_TRI"/>
    <property type="match status" value="1"/>
</dbReference>
<dbReference type="InterPro" id="IPR005151">
    <property type="entry name" value="Tail-specific_protease"/>
</dbReference>
<comment type="caution">
    <text evidence="2">The sequence shown here is derived from an EMBL/GenBank/DDBJ whole genome shotgun (WGS) entry which is preliminary data.</text>
</comment>
<dbReference type="EMBL" id="CABN01000047">
    <property type="protein sequence ID" value="CBH99743.1"/>
    <property type="molecule type" value="Genomic_DNA"/>
</dbReference>
<dbReference type="Gene3D" id="3.90.226.10">
    <property type="entry name" value="2-enoyl-CoA Hydratase, Chain A, domain 1"/>
    <property type="match status" value="1"/>
</dbReference>
<dbReference type="AlphaFoldDB" id="E6PXT4"/>
<dbReference type="InterPro" id="IPR029045">
    <property type="entry name" value="ClpP/crotonase-like_dom_sf"/>
</dbReference>
<dbReference type="SMART" id="SM00245">
    <property type="entry name" value="TSPc"/>
    <property type="match status" value="1"/>
</dbReference>
<dbReference type="GO" id="GO:0004175">
    <property type="term" value="F:endopeptidase activity"/>
    <property type="evidence" value="ECO:0007669"/>
    <property type="project" value="TreeGrafter"/>
</dbReference>
<accession>E6PXT4</accession>
<evidence type="ECO:0000259" key="1">
    <source>
        <dbReference type="SMART" id="SM00245"/>
    </source>
</evidence>
<dbReference type="GO" id="GO:0006508">
    <property type="term" value="P:proteolysis"/>
    <property type="evidence" value="ECO:0007669"/>
    <property type="project" value="InterPro"/>
</dbReference>
<dbReference type="PANTHER" id="PTHR32060:SF30">
    <property type="entry name" value="CARBOXY-TERMINAL PROCESSING PROTEASE CTPA"/>
    <property type="match status" value="1"/>
</dbReference>
<proteinExistence type="predicted"/>
<dbReference type="PANTHER" id="PTHR32060">
    <property type="entry name" value="TAIL-SPECIFIC PROTEASE"/>
    <property type="match status" value="1"/>
</dbReference>
<evidence type="ECO:0000313" key="2">
    <source>
        <dbReference type="EMBL" id="CBH99743.1"/>
    </source>
</evidence>
<dbReference type="GO" id="GO:0030288">
    <property type="term" value="C:outer membrane-bounded periplasmic space"/>
    <property type="evidence" value="ECO:0007669"/>
    <property type="project" value="TreeGrafter"/>
</dbReference>
<dbReference type="Gene3D" id="3.30.750.44">
    <property type="match status" value="1"/>
</dbReference>
<sequence length="434" mass="47531">MTTNAIARPAVSNQLAAKDKHTILENVLAALQKRFYSPEKLNGDWNAAVERHMGKLEGASTADEFERAMSDLLAELHTSHIGFFHSSAGRASSRAALSAAYLADETPYGKRWIFQDVHSGGAASTAGIEPGHILLTVDSREIIPPEHPVFPMGKKTEMEIIGSDEKRRTVIVDVARPKGKKLHFIKPTLVEARQLSNGTGYLKIAMFPDMMGVKVANDISEAVARLGAVESLIIDLRGNTGGGIGALRVMSLLTPDRIPVGFALDRRRVTPNLGSEKERFRRFSRIPSSTKMLWLLAVQFAPAMMTKQPIVLQTEGLGRKPFHGRLVLLVDRHTASAAEMIVAFARENKLATIVGEKTAGRLLSATSVKVGNGFRLALPTGAYYTWKGSVLEGTPIEPDKLIEFDWRQRRLGGDTQLERAVALLERDLLSEQAP</sequence>
<dbReference type="GO" id="GO:0007165">
    <property type="term" value="P:signal transduction"/>
    <property type="evidence" value="ECO:0007669"/>
    <property type="project" value="TreeGrafter"/>
</dbReference>
<dbReference type="SUPFAM" id="SSF52096">
    <property type="entry name" value="ClpP/crotonase"/>
    <property type="match status" value="1"/>
</dbReference>
<reference evidence="2" key="1">
    <citation type="submission" date="2009-10" db="EMBL/GenBank/DDBJ databases">
        <title>Diversity of trophic interactions inside an arsenic-rich microbial ecosystem.</title>
        <authorList>
            <person name="Bertin P.N."/>
            <person name="Heinrich-Salmeron A."/>
            <person name="Pelletier E."/>
            <person name="Goulhen-Chollet F."/>
            <person name="Arsene-Ploetze F."/>
            <person name="Gallien S."/>
            <person name="Calteau A."/>
            <person name="Vallenet D."/>
            <person name="Casiot C."/>
            <person name="Chane-Woon-Ming B."/>
            <person name="Giloteaux L."/>
            <person name="Barakat M."/>
            <person name="Bonnefoy V."/>
            <person name="Bruneel O."/>
            <person name="Chandler M."/>
            <person name="Cleiss J."/>
            <person name="Duran R."/>
            <person name="Elbaz-Poulichet F."/>
            <person name="Fonknechten N."/>
            <person name="Lauga B."/>
            <person name="Mornico D."/>
            <person name="Ortet P."/>
            <person name="Schaeffer C."/>
            <person name="Siguier P."/>
            <person name="Alexander Thil Smith A."/>
            <person name="Van Dorsselaer A."/>
            <person name="Weissenbach J."/>
            <person name="Medigue C."/>
            <person name="Le Paslier D."/>
        </authorList>
    </citation>
    <scope>NUCLEOTIDE SEQUENCE</scope>
</reference>
<feature type="domain" description="Tail specific protease" evidence="1">
    <location>
        <begin position="167"/>
        <end position="403"/>
    </location>
</feature>
<organism evidence="2">
    <name type="scientific">mine drainage metagenome</name>
    <dbReference type="NCBI Taxonomy" id="410659"/>
    <lineage>
        <taxon>unclassified sequences</taxon>
        <taxon>metagenomes</taxon>
        <taxon>ecological metagenomes</taxon>
    </lineage>
</organism>
<dbReference type="Pfam" id="PF03572">
    <property type="entry name" value="Peptidase_S41"/>
    <property type="match status" value="1"/>
</dbReference>
<protein>
    <recommendedName>
        <fullName evidence="1">Tail specific protease domain-containing protein</fullName>
    </recommendedName>
</protein>
<name>E6PXT4_9ZZZZ</name>